<sequence>MKRLYIFLIVLTLPAIQLLAQTAPGITYSPSTNVYTVGTTITTLSPTTSGGAVSPANYGAVSTFVSANSAYSVFIDGSNNVFTTDFNNGYVYKYNSAGTNTLFINTPYFQTSEVAVDGSGNIYVSCYLNNVVLKYSSTGTLLNTITGFSSPLGIAFDASNNAYVADSGSGKIIKIAAGTAATSTFLSGFTSAYGIIIDASGNTYVSQQTQNNVIKVANGSTTKTTFATGFNGPRHLGEDAYGNIYVADYGNNAIKRISSTGTVTSILSTGLNSPRQAAFDSNGNLFEADYGTNTIKESLATSYSISATLPAGLSFSTTTGQITGTPTATSASTNYTITAYNTGGSGSTVVNITVNSGPPSVTNGSACGAGAVTLTASGGFPSGGTYNWYAASSGGTALQSTTSATYTPTIVTTKTFYVSYTTGGIETSRTPVTATIYPEVSSPYSGAMLSYPFEGNANDVSGNSNNGTLQASPTLTTDRYGAANTAYNFNGSTQYVSTAKSYVNPSTFTISLWFNTTVPGGRLFGFGANATGLNFQYDRHIYMNSAGQLYFGIWVGSYATINTTTSYSDGNWHHVIVTVGSSGSFLYVDGSLQASDATMTTPENTTGYWRIGYDNLGIWPSAPANPYFTGKLDDIAVYSRVLTSAEITASNDINQIGAYAPVCAGSALTIYAPTITGATYTWTDPSGATKTGQNPTFASAVAGTYSLTVTGGPGGCSSTATYTPTLLTAVSSAFTATSPVFGSGTSTITYTGTDPATSTFTWDFGGGTPATGTGSGPFSVTWSTTGTKTITLTVTNTAGCSSTSTQTVVYSAALAGYGFSKPIVLNTSSITGGISSTLTNFPALVYIQDDALKTGNACGDKVQFPSGNGGGLAAGTNYDFAFTLAGSTTELNYQIDTYDQVNGILLAWVRITSLTSTNTSLTFYFGSATPTHTAAFATSTWSSDYLAVYHFSEGSATATVLDATSNGRNLTQSNTTISNDEIHVAAGIPVVGGGYSFNGTSSKIIQSAGTNPDITGKFTLSAWVLYNGTNTSDNKIISDELNYGHGYKISVKSGKIETETRTTANPVPGNLLQTGAVSSGTWTYIQGEFDGTKFINFVNGTASATTVTGYAPEAGNVISLGVDYLSTTSATNFYNGYMDEVRISNVAKSADWIKAEYYNQSNPTTFTNYSGSVSAYPTNASALTGALVYTWTGTASTDPTAATNWDIGQAPVFNSKTSFVVPVVATGNYPALTADEGIYGLTIANGASLNLNGHILSVGCNIYNNTTTGGTGILNASNMASSINWNGSLAAQSYTGTNNTNTAVLGNMTVNNSASGTITIKSGPVDVYNLLTMTQGNLVIDNASNGLLTLKSTASQSAAVAVIPAACKITGQVAVERFLTGGNSLSNRGYRVLSSPVNQTSATIASTNTFAMNYMGSHTYNGVTYAGAMTAGLNGSTNGFTISNANPTIYLYKEPLKIDNKTFTSGKHIGVNNIYTSGGNSVIDLTDGTTTKAVPIGNGFIMYFVGPSSRTSGSTSITPADATMSATGYLNQQGFTVNLWYTPAGGANKLSNSATALPGYNLVGNPYASTIDLSKVLADNASAATGIDNIYILSAKNSPNQTYTVYTAAGTSAPTGTGGQGYALSGEGFMVHVKSSAGNNGVLTFSESEKAPSVQLTGTSLIMAGPQKPVLASNGGLNMGLSFNALSPNSVQRDSLTGLYMKMEKDSLTYDYCGIYFGQKWGANFQDGDARDLDGAGPQVYMSSLSADGIRSAVKHFPDYRKGLKIKLYADGKTNGMYTLRMEGIRNIDTNNYKITLLDHFKKDSTDIGRYKSYAFNVLKSDTNTFGANRFELSIQQLPGARYQLATFTAQKATDGVLVTWRTYNEGSNYFFTLEKQQSNGTDFSPVYQTQSDGGTIYKYTDKTPNTGNNVYRLKQVDLFGNITYSAPVSVYYDNSGNASLFSLYPNPTVEKINVNVTYGKTNTAASTYKLTIYDVTGMMVLQKTADSSAFSENVSQFKPGVYVVELKDKGGNSLGKAKFMKK</sequence>
<dbReference type="PANTHER" id="PTHR24104:SF25">
    <property type="entry name" value="PROTEIN LIN-41"/>
    <property type="match status" value="1"/>
</dbReference>
<dbReference type="Gene3D" id="2.40.10.500">
    <property type="match status" value="1"/>
</dbReference>
<dbReference type="InterPro" id="IPR015919">
    <property type="entry name" value="Cadherin-like_sf"/>
</dbReference>
<dbReference type="InterPro" id="IPR044023">
    <property type="entry name" value="Ig_7"/>
</dbReference>
<evidence type="ECO:0000313" key="6">
    <source>
        <dbReference type="EMBL" id="QEC75354.1"/>
    </source>
</evidence>
<dbReference type="InterPro" id="IPR001791">
    <property type="entry name" value="Laminin_G"/>
</dbReference>
<dbReference type="GO" id="GO:0016020">
    <property type="term" value="C:membrane"/>
    <property type="evidence" value="ECO:0007669"/>
    <property type="project" value="InterPro"/>
</dbReference>
<dbReference type="SUPFAM" id="SSF49299">
    <property type="entry name" value="PKD domain"/>
    <property type="match status" value="1"/>
</dbReference>
<dbReference type="Pfam" id="PF18962">
    <property type="entry name" value="Por_Secre_tail"/>
    <property type="match status" value="1"/>
</dbReference>
<accession>A0A5B8VUM1</accession>
<dbReference type="Pfam" id="PF13385">
    <property type="entry name" value="Laminin_G_3"/>
    <property type="match status" value="2"/>
</dbReference>
<evidence type="ECO:0000313" key="7">
    <source>
        <dbReference type="Proteomes" id="UP000321362"/>
    </source>
</evidence>
<dbReference type="Gene3D" id="2.60.120.200">
    <property type="match status" value="2"/>
</dbReference>
<evidence type="ECO:0000259" key="4">
    <source>
        <dbReference type="PROSITE" id="PS50025"/>
    </source>
</evidence>
<dbReference type="InterPro" id="IPR006558">
    <property type="entry name" value="LamG-like"/>
</dbReference>
<dbReference type="GO" id="GO:0004553">
    <property type="term" value="F:hydrolase activity, hydrolyzing O-glycosyl compounds"/>
    <property type="evidence" value="ECO:0007669"/>
    <property type="project" value="UniProtKB-ARBA"/>
</dbReference>
<dbReference type="InterPro" id="IPR013320">
    <property type="entry name" value="ConA-like_dom_sf"/>
</dbReference>
<dbReference type="Pfam" id="PF19081">
    <property type="entry name" value="Ig_7"/>
    <property type="match status" value="1"/>
</dbReference>
<dbReference type="InterPro" id="IPR026444">
    <property type="entry name" value="Secre_tail"/>
</dbReference>
<dbReference type="InterPro" id="IPR011042">
    <property type="entry name" value="6-blade_b-propeller_TolB-like"/>
</dbReference>
<dbReference type="CDD" id="cd05819">
    <property type="entry name" value="NHL"/>
    <property type="match status" value="1"/>
</dbReference>
<dbReference type="Gene3D" id="2.60.40.10">
    <property type="entry name" value="Immunoglobulins"/>
    <property type="match status" value="2"/>
</dbReference>
<name>A0A5B8VUM1_9SPHI</name>
<dbReference type="GO" id="GO:0005975">
    <property type="term" value="P:carbohydrate metabolic process"/>
    <property type="evidence" value="ECO:0007669"/>
    <property type="project" value="UniProtKB-ARBA"/>
</dbReference>
<dbReference type="EMBL" id="CP042437">
    <property type="protein sequence ID" value="QEC75354.1"/>
    <property type="molecule type" value="Genomic_DNA"/>
</dbReference>
<dbReference type="GO" id="GO:0005509">
    <property type="term" value="F:calcium ion binding"/>
    <property type="evidence" value="ECO:0007669"/>
    <property type="project" value="InterPro"/>
</dbReference>
<dbReference type="PROSITE" id="PS50025">
    <property type="entry name" value="LAM_G_DOMAIN"/>
    <property type="match status" value="1"/>
</dbReference>
<dbReference type="SUPFAM" id="SSF49313">
    <property type="entry name" value="Cadherin-like"/>
    <property type="match status" value="1"/>
</dbReference>
<evidence type="ECO:0000256" key="1">
    <source>
        <dbReference type="ARBA" id="ARBA00022729"/>
    </source>
</evidence>
<dbReference type="SMART" id="SM00560">
    <property type="entry name" value="LamGL"/>
    <property type="match status" value="2"/>
</dbReference>
<evidence type="ECO:0000256" key="3">
    <source>
        <dbReference type="SAM" id="SignalP"/>
    </source>
</evidence>
<dbReference type="InterPro" id="IPR013783">
    <property type="entry name" value="Ig-like_fold"/>
</dbReference>
<gene>
    <name evidence="6" type="ORF">FSB76_05130</name>
</gene>
<reference evidence="6 7" key="1">
    <citation type="journal article" date="2013" name="J. Microbiol.">
        <title>Mucilaginibacter ginsenosidivorax sp. nov., with ginsenoside converting activity isolated from sediment.</title>
        <authorList>
            <person name="Kim J.K."/>
            <person name="Choi T.E."/>
            <person name="Liu Q.M."/>
            <person name="Park H.Y."/>
            <person name="Yi T.H."/>
            <person name="Yoon M.H."/>
            <person name="Kim S.C."/>
            <person name="Im W.T."/>
        </authorList>
    </citation>
    <scope>NUCLEOTIDE SEQUENCE [LARGE SCALE GENOMIC DNA]</scope>
    <source>
        <strain evidence="6 7">KHI28</strain>
    </source>
</reference>
<dbReference type="Gene3D" id="2.120.10.30">
    <property type="entry name" value="TolB, C-terminal domain"/>
    <property type="match status" value="1"/>
</dbReference>
<dbReference type="SUPFAM" id="SSF49899">
    <property type="entry name" value="Concanavalin A-like lectins/glucanases"/>
    <property type="match status" value="2"/>
</dbReference>
<dbReference type="RefSeq" id="WP_147052507.1">
    <property type="nucleotide sequence ID" value="NZ_CP042437.1"/>
</dbReference>
<dbReference type="PROSITE" id="PS50093">
    <property type="entry name" value="PKD"/>
    <property type="match status" value="1"/>
</dbReference>
<dbReference type="Pfam" id="PF00801">
    <property type="entry name" value="PKD"/>
    <property type="match status" value="1"/>
</dbReference>
<protein>
    <submittedName>
        <fullName evidence="6">T9SS type A sorting domain-containing protein</fullName>
    </submittedName>
</protein>
<evidence type="ECO:0000259" key="5">
    <source>
        <dbReference type="PROSITE" id="PS50093"/>
    </source>
</evidence>
<dbReference type="OrthoDB" id="101122at2"/>
<dbReference type="KEGG" id="mgk:FSB76_05130"/>
<keyword evidence="7" id="KW-1185">Reference proteome</keyword>
<feature type="domain" description="PKD" evidence="5">
    <location>
        <begin position="754"/>
        <end position="817"/>
    </location>
</feature>
<dbReference type="SUPFAM" id="SSF101898">
    <property type="entry name" value="NHL repeat"/>
    <property type="match status" value="1"/>
</dbReference>
<dbReference type="PANTHER" id="PTHR24104">
    <property type="entry name" value="E3 UBIQUITIN-PROTEIN LIGASE NHLRC1-RELATED"/>
    <property type="match status" value="1"/>
</dbReference>
<feature type="chain" id="PRO_5022932596" evidence="3">
    <location>
        <begin position="21"/>
        <end position="2023"/>
    </location>
</feature>
<dbReference type="InterPro" id="IPR000601">
    <property type="entry name" value="PKD_dom"/>
</dbReference>
<dbReference type="InterPro" id="IPR050952">
    <property type="entry name" value="TRIM-NHL_E3_ligases"/>
</dbReference>
<proteinExistence type="predicted"/>
<evidence type="ECO:0000256" key="2">
    <source>
        <dbReference type="ARBA" id="ARBA00023157"/>
    </source>
</evidence>
<dbReference type="CDD" id="cd00110">
    <property type="entry name" value="LamG"/>
    <property type="match status" value="1"/>
</dbReference>
<dbReference type="GO" id="GO:0008270">
    <property type="term" value="F:zinc ion binding"/>
    <property type="evidence" value="ECO:0007669"/>
    <property type="project" value="UniProtKB-KW"/>
</dbReference>
<organism evidence="6 7">
    <name type="scientific">Mucilaginibacter ginsenosidivorax</name>
    <dbReference type="NCBI Taxonomy" id="862126"/>
    <lineage>
        <taxon>Bacteria</taxon>
        <taxon>Pseudomonadati</taxon>
        <taxon>Bacteroidota</taxon>
        <taxon>Sphingobacteriia</taxon>
        <taxon>Sphingobacteriales</taxon>
        <taxon>Sphingobacteriaceae</taxon>
        <taxon>Mucilaginibacter</taxon>
    </lineage>
</organism>
<keyword evidence="2" id="KW-1015">Disulfide bond</keyword>
<feature type="domain" description="Laminin G" evidence="4">
    <location>
        <begin position="485"/>
        <end position="663"/>
    </location>
</feature>
<keyword evidence="1 3" id="KW-0732">Signal</keyword>
<dbReference type="InterPro" id="IPR035986">
    <property type="entry name" value="PKD_dom_sf"/>
</dbReference>
<dbReference type="Proteomes" id="UP000321362">
    <property type="component" value="Chromosome"/>
</dbReference>
<feature type="signal peptide" evidence="3">
    <location>
        <begin position="1"/>
        <end position="20"/>
    </location>
</feature>
<dbReference type="NCBIfam" id="TIGR04183">
    <property type="entry name" value="Por_Secre_tail"/>
    <property type="match status" value="1"/>
</dbReference>